<dbReference type="Proteomes" id="UP000461585">
    <property type="component" value="Unassembled WGS sequence"/>
</dbReference>
<dbReference type="AlphaFoldDB" id="A0A7X5HUS7"/>
<name>A0A7X5HUS7_9FIRM</name>
<dbReference type="EMBL" id="JAAEEH010000008">
    <property type="protein sequence ID" value="NDL67014.1"/>
    <property type="molecule type" value="Genomic_DNA"/>
</dbReference>
<proteinExistence type="predicted"/>
<sequence>MIRRLKEANKVPVHSVGDGRFKTYGRVLEGYDFNGLIRWMEMETEVPEEGNTYVPSVPEMESLPVCGRLQDGFFGGMDIEVGYCNGKNTTLNGMEYHKSSEINVAVTDCMLILGHVWDIHDNHFRVEDAEVFFLERGTAIELYATTLHLSPCRTSDAGFKAVVILPRGTNTDLERPVEPAEGQDRLLLMRNKWVMAHPERKPLLDRGAHPGIIGENLELRY</sequence>
<gene>
    <name evidence="1" type="ORF">GXN74_04535</name>
</gene>
<organism evidence="1 2">
    <name type="scientific">Anaerotalea alkaliphila</name>
    <dbReference type="NCBI Taxonomy" id="2662126"/>
    <lineage>
        <taxon>Bacteria</taxon>
        <taxon>Bacillati</taxon>
        <taxon>Bacillota</taxon>
        <taxon>Clostridia</taxon>
        <taxon>Eubacteriales</taxon>
        <taxon>Anaerotalea</taxon>
    </lineage>
</organism>
<evidence type="ECO:0000313" key="1">
    <source>
        <dbReference type="EMBL" id="NDL67014.1"/>
    </source>
</evidence>
<comment type="caution">
    <text evidence="1">The sequence shown here is derived from an EMBL/GenBank/DDBJ whole genome shotgun (WGS) entry which is preliminary data.</text>
</comment>
<dbReference type="Pfam" id="PF16161">
    <property type="entry name" value="DUF4867"/>
    <property type="match status" value="1"/>
</dbReference>
<evidence type="ECO:0000313" key="2">
    <source>
        <dbReference type="Proteomes" id="UP000461585"/>
    </source>
</evidence>
<accession>A0A7X5HUS7</accession>
<protein>
    <submittedName>
        <fullName evidence="1">DUF4867 family protein</fullName>
    </submittedName>
</protein>
<reference evidence="1 2" key="1">
    <citation type="submission" date="2020-01" db="EMBL/GenBank/DDBJ databases">
        <title>Anaeroalcalibacter tamaniensis gen. nov., sp. nov., moderately halophilic strictly anaerobic fermenter bacterium from mud volcano of Taman peninsula.</title>
        <authorList>
            <person name="Frolova A."/>
            <person name="Merkel A.Y."/>
            <person name="Slobodkin A.I."/>
        </authorList>
    </citation>
    <scope>NUCLEOTIDE SEQUENCE [LARGE SCALE GENOMIC DNA]</scope>
    <source>
        <strain evidence="1 2">F-3ap</strain>
    </source>
</reference>
<keyword evidence="2" id="KW-1185">Reference proteome</keyword>
<dbReference type="InterPro" id="IPR032358">
    <property type="entry name" value="DUF4867"/>
</dbReference>